<keyword evidence="9" id="KW-1185">Reference proteome</keyword>
<dbReference type="GO" id="GO:0004150">
    <property type="term" value="F:dihydroneopterin aldolase activity"/>
    <property type="evidence" value="ECO:0007669"/>
    <property type="project" value="UniProtKB-UniRule"/>
</dbReference>
<dbReference type="CDD" id="cd00534">
    <property type="entry name" value="DHNA_DHNTPE"/>
    <property type="match status" value="1"/>
</dbReference>
<evidence type="ECO:0000256" key="4">
    <source>
        <dbReference type="ARBA" id="ARBA00022909"/>
    </source>
</evidence>
<keyword evidence="4 6" id="KW-0289">Folate biosynthesis</keyword>
<evidence type="ECO:0000256" key="5">
    <source>
        <dbReference type="ARBA" id="ARBA00023239"/>
    </source>
</evidence>
<dbReference type="STRING" id="1183438.GKIL_0332"/>
<dbReference type="Proteomes" id="UP000017396">
    <property type="component" value="Chromosome"/>
</dbReference>
<dbReference type="InterPro" id="IPR006157">
    <property type="entry name" value="FolB_dom"/>
</dbReference>
<accession>U5QG10</accession>
<reference evidence="8 9" key="1">
    <citation type="journal article" date="2013" name="PLoS ONE">
        <title>Cultivation and Complete Genome Sequencing of Gloeobacter kilaueensis sp. nov., from a Lava Cave in Kilauea Caldera, Hawai'i.</title>
        <authorList>
            <person name="Saw J.H."/>
            <person name="Schatz M."/>
            <person name="Brown M.V."/>
            <person name="Kunkel D.D."/>
            <person name="Foster J.S."/>
            <person name="Shick H."/>
            <person name="Christensen S."/>
            <person name="Hou S."/>
            <person name="Wan X."/>
            <person name="Donachie S.P."/>
        </authorList>
    </citation>
    <scope>NUCLEOTIDE SEQUENCE [LARGE SCALE GENOMIC DNA]</scope>
    <source>
        <strain evidence="9">JS</strain>
    </source>
</reference>
<proteinExistence type="inferred from homology"/>
<comment type="function">
    <text evidence="6">Catalyzes the conversion of 7,8-dihydroneopterin to 6-hydroxymethyl-7,8-dihydropterin.</text>
</comment>
<dbReference type="KEGG" id="glj:GKIL_0332"/>
<dbReference type="EC" id="4.1.2.25" evidence="6"/>
<comment type="catalytic activity">
    <reaction evidence="1 6">
        <text>7,8-dihydroneopterin = 6-hydroxymethyl-7,8-dihydropterin + glycolaldehyde</text>
        <dbReference type="Rhea" id="RHEA:10540"/>
        <dbReference type="ChEBI" id="CHEBI:17001"/>
        <dbReference type="ChEBI" id="CHEBI:17071"/>
        <dbReference type="ChEBI" id="CHEBI:44841"/>
        <dbReference type="EC" id="4.1.2.25"/>
    </reaction>
</comment>
<protein>
    <recommendedName>
        <fullName evidence="6">7,8-dihydroneopterin aldolase</fullName>
        <ecNumber evidence="6">4.1.2.25</ecNumber>
    </recommendedName>
</protein>
<dbReference type="GO" id="GO:0005737">
    <property type="term" value="C:cytoplasm"/>
    <property type="evidence" value="ECO:0007669"/>
    <property type="project" value="TreeGrafter"/>
</dbReference>
<dbReference type="InterPro" id="IPR006156">
    <property type="entry name" value="Dihydroneopterin_aldolase"/>
</dbReference>
<dbReference type="Pfam" id="PF02152">
    <property type="entry name" value="FolB"/>
    <property type="match status" value="1"/>
</dbReference>
<evidence type="ECO:0000259" key="7">
    <source>
        <dbReference type="SMART" id="SM00905"/>
    </source>
</evidence>
<evidence type="ECO:0000256" key="6">
    <source>
        <dbReference type="RuleBase" id="RU362079"/>
    </source>
</evidence>
<dbReference type="GO" id="GO:0046654">
    <property type="term" value="P:tetrahydrofolate biosynthetic process"/>
    <property type="evidence" value="ECO:0007669"/>
    <property type="project" value="UniProtKB-UniRule"/>
</dbReference>
<dbReference type="Gene3D" id="3.30.1130.10">
    <property type="match status" value="1"/>
</dbReference>
<dbReference type="GO" id="GO:0046656">
    <property type="term" value="P:folic acid biosynthetic process"/>
    <property type="evidence" value="ECO:0007669"/>
    <property type="project" value="UniProtKB-UniRule"/>
</dbReference>
<dbReference type="SUPFAM" id="SSF55620">
    <property type="entry name" value="Tetrahydrobiopterin biosynthesis enzymes-like"/>
    <property type="match status" value="1"/>
</dbReference>
<gene>
    <name evidence="8" type="primary">folB</name>
    <name evidence="8" type="ORF">GKIL_0332</name>
</gene>
<dbReference type="eggNOG" id="COG1539">
    <property type="taxonomic scope" value="Bacteria"/>
</dbReference>
<dbReference type="EMBL" id="CP003587">
    <property type="protein sequence ID" value="AGY56579.1"/>
    <property type="molecule type" value="Genomic_DNA"/>
</dbReference>
<name>U5QG10_GLOK1</name>
<evidence type="ECO:0000313" key="8">
    <source>
        <dbReference type="EMBL" id="AGY56579.1"/>
    </source>
</evidence>
<dbReference type="HOGENOM" id="CLU_112632_1_1_3"/>
<comment type="pathway">
    <text evidence="2 6">Cofactor biosynthesis; tetrahydrofolate biosynthesis; 2-amino-4-hydroxy-6-hydroxymethyl-7,8-dihydropteridine diphosphate from 7,8-dihydroneopterin triphosphate: step 3/4.</text>
</comment>
<evidence type="ECO:0000313" key="9">
    <source>
        <dbReference type="Proteomes" id="UP000017396"/>
    </source>
</evidence>
<evidence type="ECO:0000256" key="3">
    <source>
        <dbReference type="ARBA" id="ARBA00005708"/>
    </source>
</evidence>
<dbReference type="PANTHER" id="PTHR42844">
    <property type="entry name" value="DIHYDRONEOPTERIN ALDOLASE 1-RELATED"/>
    <property type="match status" value="1"/>
</dbReference>
<dbReference type="PANTHER" id="PTHR42844:SF1">
    <property type="entry name" value="DIHYDRONEOPTERIN ALDOLASE 1-RELATED"/>
    <property type="match status" value="1"/>
</dbReference>
<dbReference type="InterPro" id="IPR043133">
    <property type="entry name" value="GTP-CH-I_C/QueF"/>
</dbReference>
<dbReference type="NCBIfam" id="TIGR00525">
    <property type="entry name" value="folB"/>
    <property type="match status" value="1"/>
</dbReference>
<keyword evidence="5 6" id="KW-0456">Lyase</keyword>
<dbReference type="SMART" id="SM00905">
    <property type="entry name" value="FolB"/>
    <property type="match status" value="1"/>
</dbReference>
<dbReference type="RefSeq" id="WP_023171592.1">
    <property type="nucleotide sequence ID" value="NC_022600.1"/>
</dbReference>
<evidence type="ECO:0000256" key="1">
    <source>
        <dbReference type="ARBA" id="ARBA00001353"/>
    </source>
</evidence>
<feature type="domain" description="Dihydroneopterin aldolase/epimerase" evidence="7">
    <location>
        <begin position="5"/>
        <end position="118"/>
    </location>
</feature>
<dbReference type="UniPathway" id="UPA00077">
    <property type="reaction ID" value="UER00154"/>
</dbReference>
<comment type="similarity">
    <text evidence="3 6">Belongs to the DHNA family.</text>
</comment>
<dbReference type="NCBIfam" id="TIGR00526">
    <property type="entry name" value="folB_dom"/>
    <property type="match status" value="1"/>
</dbReference>
<dbReference type="FunFam" id="3.30.1130.10:FF:000003">
    <property type="entry name" value="7,8-dihydroneopterin aldolase"/>
    <property type="match status" value="1"/>
</dbReference>
<dbReference type="OrthoDB" id="9803748at2"/>
<organism evidence="8 9">
    <name type="scientific">Gloeobacter kilaueensis (strain ATCC BAA-2537 / CCAP 1431/1 / ULC 316 / JS1)</name>
    <dbReference type="NCBI Taxonomy" id="1183438"/>
    <lineage>
        <taxon>Bacteria</taxon>
        <taxon>Bacillati</taxon>
        <taxon>Cyanobacteriota</taxon>
        <taxon>Cyanophyceae</taxon>
        <taxon>Gloeobacterales</taxon>
        <taxon>Gloeobacteraceae</taxon>
        <taxon>Gloeobacter</taxon>
    </lineage>
</organism>
<dbReference type="AlphaFoldDB" id="U5QG10"/>
<sequence>MADCIRVRGITAYGHSGVFAEERQLGQRFIVDLDLQMDLKEASTSDNLDDTLDYAAAIALVRSIVEQEQFALIEAMAERIACRLRQLDKRLSAVRVEVHKPQPPLAGFTGTVAVEVWR</sequence>
<evidence type="ECO:0000256" key="2">
    <source>
        <dbReference type="ARBA" id="ARBA00005013"/>
    </source>
</evidence>